<keyword evidence="3" id="KW-0482">Metalloprotease</keyword>
<feature type="transmembrane region" description="Helical" evidence="1">
    <location>
        <begin position="73"/>
        <end position="92"/>
    </location>
</feature>
<keyword evidence="1" id="KW-0472">Membrane</keyword>
<comment type="caution">
    <text evidence="3">The sequence shown here is derived from an EMBL/GenBank/DDBJ whole genome shotgun (WGS) entry which is preliminary data.</text>
</comment>
<dbReference type="EMBL" id="WOSY01000015">
    <property type="protein sequence ID" value="NHN89648.1"/>
    <property type="molecule type" value="Genomic_DNA"/>
</dbReference>
<accession>A0ABX0K1Y9</accession>
<feature type="domain" description="CAAX prenyl protease 2/Lysostaphin resistance protein A-like" evidence="2">
    <location>
        <begin position="106"/>
        <end position="195"/>
    </location>
</feature>
<dbReference type="InterPro" id="IPR003675">
    <property type="entry name" value="Rce1/LyrA-like_dom"/>
</dbReference>
<keyword evidence="1" id="KW-0812">Transmembrane</keyword>
<protein>
    <submittedName>
        <fullName evidence="3">CPBP family intramembrane metalloprotease</fullName>
    </submittedName>
</protein>
<dbReference type="RefSeq" id="WP_173570977.1">
    <property type="nucleotide sequence ID" value="NZ_WOSY01000015.1"/>
</dbReference>
<keyword evidence="4" id="KW-1185">Reference proteome</keyword>
<organism evidence="3 4">
    <name type="scientific">Acetobacter conturbans</name>
    <dbReference type="NCBI Taxonomy" id="1737472"/>
    <lineage>
        <taxon>Bacteria</taxon>
        <taxon>Pseudomonadati</taxon>
        <taxon>Pseudomonadota</taxon>
        <taxon>Alphaproteobacteria</taxon>
        <taxon>Acetobacterales</taxon>
        <taxon>Acetobacteraceae</taxon>
        <taxon>Acetobacter</taxon>
    </lineage>
</organism>
<name>A0ABX0K1Y9_9PROT</name>
<dbReference type="Pfam" id="PF02517">
    <property type="entry name" value="Rce1-like"/>
    <property type="match status" value="1"/>
</dbReference>
<keyword evidence="3" id="KW-0378">Hydrolase</keyword>
<gene>
    <name evidence="3" type="ORF">GOB81_13605</name>
</gene>
<feature type="transmembrane region" description="Helical" evidence="1">
    <location>
        <begin position="21"/>
        <end position="53"/>
    </location>
</feature>
<evidence type="ECO:0000259" key="2">
    <source>
        <dbReference type="Pfam" id="PF02517"/>
    </source>
</evidence>
<evidence type="ECO:0000313" key="3">
    <source>
        <dbReference type="EMBL" id="NHN89648.1"/>
    </source>
</evidence>
<feature type="transmembrane region" description="Helical" evidence="1">
    <location>
        <begin position="143"/>
        <end position="173"/>
    </location>
</feature>
<feature type="transmembrane region" description="Helical" evidence="1">
    <location>
        <begin position="104"/>
        <end position="122"/>
    </location>
</feature>
<proteinExistence type="predicted"/>
<keyword evidence="1" id="KW-1133">Transmembrane helix</keyword>
<sequence length="217" mass="24744">MASFSSGGVPPVRSMRLFAEFLLVFVCGPLLVLAFHKAGVLFGLLWGAALLIWLVGKQQKPEPHDRKRELREIALRFLVLAPMITVLTWVIWPQTFLQLPRQRPLFWLIIMVLYPLLSVWPQEMLYRRFLFTRYAPLFRSRSALVLASAVSFGFAHVIFLNGVAVGMTLIGGFLFARDYARHRSLFLACVEHSLYGCLVFTLGLGRFFYTGAAWHGH</sequence>
<evidence type="ECO:0000313" key="4">
    <source>
        <dbReference type="Proteomes" id="UP000631653"/>
    </source>
</evidence>
<dbReference type="Proteomes" id="UP000631653">
    <property type="component" value="Unassembled WGS sequence"/>
</dbReference>
<keyword evidence="3" id="KW-0645">Protease</keyword>
<dbReference type="GO" id="GO:0008237">
    <property type="term" value="F:metallopeptidase activity"/>
    <property type="evidence" value="ECO:0007669"/>
    <property type="project" value="UniProtKB-KW"/>
</dbReference>
<reference evidence="3 4" key="1">
    <citation type="journal article" date="2020" name="Int. J. Syst. Evol. Microbiol.">
        <title>Novel acetic acid bacteria from cider fermentations: Acetobacter conturbans sp. nov. and Acetobacter fallax sp. nov.</title>
        <authorList>
            <person name="Sombolestani A.S."/>
            <person name="Cleenwerck I."/>
            <person name="Cnockaert M."/>
            <person name="Borremans W."/>
            <person name="Wieme A.D."/>
            <person name="De Vuyst L."/>
            <person name="Vandamme P."/>
        </authorList>
    </citation>
    <scope>NUCLEOTIDE SEQUENCE [LARGE SCALE GENOMIC DNA]</scope>
    <source>
        <strain evidence="3 4">LMG 1627</strain>
    </source>
</reference>
<evidence type="ECO:0000256" key="1">
    <source>
        <dbReference type="SAM" id="Phobius"/>
    </source>
</evidence>
<feature type="transmembrane region" description="Helical" evidence="1">
    <location>
        <begin position="185"/>
        <end position="209"/>
    </location>
</feature>